<dbReference type="InterPro" id="IPR036097">
    <property type="entry name" value="HisK_dim/P_sf"/>
</dbReference>
<dbReference type="SUPFAM" id="SSF47384">
    <property type="entry name" value="Homodimeric domain of signal transducing histidine kinase"/>
    <property type="match status" value="1"/>
</dbReference>
<keyword evidence="6" id="KW-0547">Nucleotide-binding</keyword>
<feature type="transmembrane region" description="Helical" evidence="10">
    <location>
        <begin position="109"/>
        <end position="131"/>
    </location>
</feature>
<protein>
    <recommendedName>
        <fullName evidence="3">histidine kinase</fullName>
        <ecNumber evidence="3">2.7.13.3</ecNumber>
    </recommendedName>
</protein>
<dbReference type="GO" id="GO:0030295">
    <property type="term" value="F:protein kinase activator activity"/>
    <property type="evidence" value="ECO:0007669"/>
    <property type="project" value="TreeGrafter"/>
</dbReference>
<evidence type="ECO:0000256" key="4">
    <source>
        <dbReference type="ARBA" id="ARBA00022553"/>
    </source>
</evidence>
<keyword evidence="10" id="KW-1133">Transmembrane helix</keyword>
<dbReference type="GO" id="GO:0007234">
    <property type="term" value="P:osmosensory signaling via phosphorelay pathway"/>
    <property type="evidence" value="ECO:0007669"/>
    <property type="project" value="TreeGrafter"/>
</dbReference>
<gene>
    <name evidence="12" type="ORF">HMPREF1872_00918</name>
</gene>
<name>A0A133YA84_9FIRM</name>
<dbReference type="Proteomes" id="UP000070080">
    <property type="component" value="Unassembled WGS sequence"/>
</dbReference>
<sequence>MAFHLLKSTNLFTNNNQVEQCSQLKHLCKSLRITWIDPSGTVIFDNDFLVAQLSNHSEREEIITALKSGEGQAVRYSSTLNEDTFYYAVCLDNGTILRLATEAKSLGSIILSATPIITLVLLLIILACIALSHMLTSQLIKPIEQMARNIANKDFQATYKELAPFSHIIRTQHIRAAKERQDFTANVSHELKIPLTAISGYAELLAADMVDKEQKMHFYQEIQKCAARLIRLFNDIIRLAEIDRSEREPLFSSVDLAEIVKECLTSLKVNADQRQVKLILQA</sequence>
<dbReference type="EMBL" id="LSCV01000031">
    <property type="protein sequence ID" value="KXB40108.1"/>
    <property type="molecule type" value="Genomic_DNA"/>
</dbReference>
<dbReference type="RefSeq" id="WP_066714295.1">
    <property type="nucleotide sequence ID" value="NZ_JARFNM010000001.1"/>
</dbReference>
<dbReference type="Gene3D" id="1.10.287.130">
    <property type="match status" value="1"/>
</dbReference>
<evidence type="ECO:0000256" key="2">
    <source>
        <dbReference type="ARBA" id="ARBA00004370"/>
    </source>
</evidence>
<dbReference type="PATRIC" id="fig|1497955.3.peg.888"/>
<accession>A0A133YA84</accession>
<keyword evidence="5" id="KW-0808">Transferase</keyword>
<keyword evidence="9" id="KW-0902">Two-component regulatory system</keyword>
<dbReference type="FunFam" id="1.10.287.130:FF:000001">
    <property type="entry name" value="Two-component sensor histidine kinase"/>
    <property type="match status" value="1"/>
</dbReference>
<evidence type="ECO:0000256" key="5">
    <source>
        <dbReference type="ARBA" id="ARBA00022679"/>
    </source>
</evidence>
<dbReference type="CDD" id="cd00082">
    <property type="entry name" value="HisKA"/>
    <property type="match status" value="1"/>
</dbReference>
<dbReference type="EC" id="2.7.13.3" evidence="3"/>
<keyword evidence="10" id="KW-0472">Membrane</keyword>
<proteinExistence type="predicted"/>
<keyword evidence="7 12" id="KW-0418">Kinase</keyword>
<evidence type="ECO:0000259" key="11">
    <source>
        <dbReference type="PROSITE" id="PS50109"/>
    </source>
</evidence>
<dbReference type="Pfam" id="PF00512">
    <property type="entry name" value="HisKA"/>
    <property type="match status" value="1"/>
</dbReference>
<evidence type="ECO:0000256" key="8">
    <source>
        <dbReference type="ARBA" id="ARBA00022840"/>
    </source>
</evidence>
<dbReference type="InterPro" id="IPR050351">
    <property type="entry name" value="BphY/WalK/GraS-like"/>
</dbReference>
<dbReference type="OrthoDB" id="9813151at2"/>
<dbReference type="GO" id="GO:0000155">
    <property type="term" value="F:phosphorelay sensor kinase activity"/>
    <property type="evidence" value="ECO:0007669"/>
    <property type="project" value="InterPro"/>
</dbReference>
<dbReference type="AlphaFoldDB" id="A0A133YA84"/>
<evidence type="ECO:0000256" key="6">
    <source>
        <dbReference type="ARBA" id="ARBA00022741"/>
    </source>
</evidence>
<reference evidence="13" key="1">
    <citation type="submission" date="2016-01" db="EMBL/GenBank/DDBJ databases">
        <authorList>
            <person name="Mitreva M."/>
            <person name="Pepin K.H."/>
            <person name="Mihindukulasuriya K.A."/>
            <person name="Fulton R."/>
            <person name="Fronick C."/>
            <person name="O'Laughlin M."/>
            <person name="Miner T."/>
            <person name="Herter B."/>
            <person name="Rosa B.A."/>
            <person name="Cordes M."/>
            <person name="Tomlinson C."/>
            <person name="Wollam A."/>
            <person name="Palsikar V.B."/>
            <person name="Mardis E.R."/>
            <person name="Wilson R.K."/>
        </authorList>
    </citation>
    <scope>NUCLEOTIDE SEQUENCE [LARGE SCALE GENOMIC DNA]</scope>
    <source>
        <strain evidence="13">KA00274</strain>
    </source>
</reference>
<dbReference type="GO" id="GO:0000156">
    <property type="term" value="F:phosphorelay response regulator activity"/>
    <property type="evidence" value="ECO:0007669"/>
    <property type="project" value="TreeGrafter"/>
</dbReference>
<evidence type="ECO:0000256" key="1">
    <source>
        <dbReference type="ARBA" id="ARBA00000085"/>
    </source>
</evidence>
<dbReference type="SMART" id="SM00388">
    <property type="entry name" value="HisKA"/>
    <property type="match status" value="1"/>
</dbReference>
<comment type="caution">
    <text evidence="12">The sequence shown here is derived from an EMBL/GenBank/DDBJ whole genome shotgun (WGS) entry which is preliminary data.</text>
</comment>
<feature type="domain" description="Histidine kinase" evidence="11">
    <location>
        <begin position="186"/>
        <end position="282"/>
    </location>
</feature>
<evidence type="ECO:0000256" key="7">
    <source>
        <dbReference type="ARBA" id="ARBA00022777"/>
    </source>
</evidence>
<dbReference type="InterPro" id="IPR005467">
    <property type="entry name" value="His_kinase_dom"/>
</dbReference>
<dbReference type="PANTHER" id="PTHR42878">
    <property type="entry name" value="TWO-COMPONENT HISTIDINE KINASE"/>
    <property type="match status" value="1"/>
</dbReference>
<keyword evidence="8" id="KW-0067">ATP-binding</keyword>
<keyword evidence="4" id="KW-0597">Phosphoprotein</keyword>
<comment type="subcellular location">
    <subcellularLocation>
        <location evidence="2">Membrane</location>
    </subcellularLocation>
</comment>
<evidence type="ECO:0000256" key="9">
    <source>
        <dbReference type="ARBA" id="ARBA00023012"/>
    </source>
</evidence>
<dbReference type="STRING" id="1497955.HMPREF1872_00918"/>
<dbReference type="PANTHER" id="PTHR42878:SF7">
    <property type="entry name" value="SENSOR HISTIDINE KINASE GLRK"/>
    <property type="match status" value="1"/>
</dbReference>
<evidence type="ECO:0000256" key="3">
    <source>
        <dbReference type="ARBA" id="ARBA00012438"/>
    </source>
</evidence>
<dbReference type="PROSITE" id="PS50109">
    <property type="entry name" value="HIS_KIN"/>
    <property type="match status" value="1"/>
</dbReference>
<evidence type="ECO:0000313" key="12">
    <source>
        <dbReference type="EMBL" id="KXB40108.1"/>
    </source>
</evidence>
<keyword evidence="10" id="KW-0812">Transmembrane</keyword>
<dbReference type="InterPro" id="IPR003661">
    <property type="entry name" value="HisK_dim/P_dom"/>
</dbReference>
<comment type="catalytic activity">
    <reaction evidence="1">
        <text>ATP + protein L-histidine = ADP + protein N-phospho-L-histidine.</text>
        <dbReference type="EC" id="2.7.13.3"/>
    </reaction>
</comment>
<evidence type="ECO:0000313" key="13">
    <source>
        <dbReference type="Proteomes" id="UP000070080"/>
    </source>
</evidence>
<evidence type="ECO:0000256" key="10">
    <source>
        <dbReference type="SAM" id="Phobius"/>
    </source>
</evidence>
<keyword evidence="13" id="KW-1185">Reference proteome</keyword>
<organism evidence="12 13">
    <name type="scientific">Amygdalobacter nucleatus</name>
    <dbReference type="NCBI Taxonomy" id="3029274"/>
    <lineage>
        <taxon>Bacteria</taxon>
        <taxon>Bacillati</taxon>
        <taxon>Bacillota</taxon>
        <taxon>Clostridia</taxon>
        <taxon>Eubacteriales</taxon>
        <taxon>Oscillospiraceae</taxon>
        <taxon>Amygdalobacter</taxon>
    </lineage>
</organism>
<dbReference type="GO" id="GO:0005524">
    <property type="term" value="F:ATP binding"/>
    <property type="evidence" value="ECO:0007669"/>
    <property type="project" value="UniProtKB-KW"/>
</dbReference>